<comment type="caution">
    <text evidence="2">The sequence shown here is derived from an EMBL/GenBank/DDBJ whole genome shotgun (WGS) entry which is preliminary data.</text>
</comment>
<dbReference type="Proteomes" id="UP000237000">
    <property type="component" value="Unassembled WGS sequence"/>
</dbReference>
<evidence type="ECO:0000313" key="3">
    <source>
        <dbReference type="Proteomes" id="UP000237000"/>
    </source>
</evidence>
<evidence type="ECO:0000313" key="2">
    <source>
        <dbReference type="EMBL" id="PON52402.1"/>
    </source>
</evidence>
<feature type="region of interest" description="Disordered" evidence="1">
    <location>
        <begin position="65"/>
        <end position="104"/>
    </location>
</feature>
<proteinExistence type="predicted"/>
<dbReference type="AlphaFoldDB" id="A0A2P5BUC9"/>
<protein>
    <submittedName>
        <fullName evidence="2">Uncharacterized protein</fullName>
    </submittedName>
</protein>
<dbReference type="OrthoDB" id="1934635at2759"/>
<dbReference type="EMBL" id="JXTC01000459">
    <property type="protein sequence ID" value="PON52402.1"/>
    <property type="molecule type" value="Genomic_DNA"/>
</dbReference>
<reference evidence="3" key="1">
    <citation type="submission" date="2016-06" db="EMBL/GenBank/DDBJ databases">
        <title>Parallel loss of symbiosis genes in relatives of nitrogen-fixing non-legume Parasponia.</title>
        <authorList>
            <person name="Van Velzen R."/>
            <person name="Holmer R."/>
            <person name="Bu F."/>
            <person name="Rutten L."/>
            <person name="Van Zeijl A."/>
            <person name="Liu W."/>
            <person name="Santuari L."/>
            <person name="Cao Q."/>
            <person name="Sharma T."/>
            <person name="Shen D."/>
            <person name="Roswanjaya Y."/>
            <person name="Wardhani T."/>
            <person name="Kalhor M.S."/>
            <person name="Jansen J."/>
            <person name="Van den Hoogen J."/>
            <person name="Gungor B."/>
            <person name="Hartog M."/>
            <person name="Hontelez J."/>
            <person name="Verver J."/>
            <person name="Yang W.-C."/>
            <person name="Schijlen E."/>
            <person name="Repin R."/>
            <person name="Schilthuizen M."/>
            <person name="Schranz E."/>
            <person name="Heidstra R."/>
            <person name="Miyata K."/>
            <person name="Fedorova E."/>
            <person name="Kohlen W."/>
            <person name="Bisseling T."/>
            <person name="Smit S."/>
            <person name="Geurts R."/>
        </authorList>
    </citation>
    <scope>NUCLEOTIDE SEQUENCE [LARGE SCALE GENOMIC DNA]</scope>
    <source>
        <strain evidence="3">cv. RG33-2</strain>
    </source>
</reference>
<gene>
    <name evidence="2" type="ORF">TorRG33x02_308430</name>
</gene>
<feature type="compositionally biased region" description="Basic and acidic residues" evidence="1">
    <location>
        <begin position="84"/>
        <end position="102"/>
    </location>
</feature>
<evidence type="ECO:0000256" key="1">
    <source>
        <dbReference type="SAM" id="MobiDB-lite"/>
    </source>
</evidence>
<sequence>MATTSARDHHSGDDEQGVQALWAAIDVLGHRFDDLTLEFQNRFDDFSREIRDALTKVADGSAVNRGIQQNRAGELPPNQALKNQRRDQQQARRSRTRSDRADSVAYRSSLQSRWGARSDSDDDVEAWIEDTQRYNQRINNRPQFANDFKIKIDIPSFDGTLGNKDFLDWLRTVENFFDCMEVPNEKQVKLVVYKFKGSAIA</sequence>
<organism evidence="2 3">
    <name type="scientific">Trema orientale</name>
    <name type="common">Charcoal tree</name>
    <name type="synonym">Celtis orientalis</name>
    <dbReference type="NCBI Taxonomy" id="63057"/>
    <lineage>
        <taxon>Eukaryota</taxon>
        <taxon>Viridiplantae</taxon>
        <taxon>Streptophyta</taxon>
        <taxon>Embryophyta</taxon>
        <taxon>Tracheophyta</taxon>
        <taxon>Spermatophyta</taxon>
        <taxon>Magnoliopsida</taxon>
        <taxon>eudicotyledons</taxon>
        <taxon>Gunneridae</taxon>
        <taxon>Pentapetalae</taxon>
        <taxon>rosids</taxon>
        <taxon>fabids</taxon>
        <taxon>Rosales</taxon>
        <taxon>Cannabaceae</taxon>
        <taxon>Trema</taxon>
    </lineage>
</organism>
<name>A0A2P5BUC9_TREOI</name>
<accession>A0A2P5BUC9</accession>
<dbReference type="STRING" id="63057.A0A2P5BUC9"/>
<keyword evidence="3" id="KW-1185">Reference proteome</keyword>
<dbReference type="InParanoid" id="A0A2P5BUC9"/>